<dbReference type="AlphaFoldDB" id="A0AAX3W3D0"/>
<feature type="transmembrane region" description="Helical" evidence="1">
    <location>
        <begin position="61"/>
        <end position="80"/>
    </location>
</feature>
<dbReference type="Pfam" id="PF07853">
    <property type="entry name" value="DUF1648"/>
    <property type="match status" value="1"/>
</dbReference>
<proteinExistence type="predicted"/>
<keyword evidence="1" id="KW-0472">Membrane</keyword>
<evidence type="ECO:0000256" key="1">
    <source>
        <dbReference type="SAM" id="Phobius"/>
    </source>
</evidence>
<evidence type="ECO:0000313" key="3">
    <source>
        <dbReference type="EMBL" id="WHI59702.1"/>
    </source>
</evidence>
<sequence length="167" mass="19603">MKKRPILKLKNTVIEKIFNIVSLLILLSHFLYLIVNWGNIANRIPAHFNLSGEINRWSDKTELLLLPILGLIFWVVLTILEKYPHLYNYDDSKLSIENAKSYYINSRMCINLLKNEVVIIFSLINWNSINITFGNTNYLNYWSLTLICIILIITLLIFIFKGKKIKN</sequence>
<dbReference type="Proteomes" id="UP001223261">
    <property type="component" value="Chromosome"/>
</dbReference>
<feature type="transmembrane region" description="Helical" evidence="1">
    <location>
        <begin position="112"/>
        <end position="129"/>
    </location>
</feature>
<reference evidence="3" key="1">
    <citation type="journal article" date="2023" name="Antibiotics">
        <title>Prevalence and Molecular Characterization of Methicillin-Resistant Staphylococci (MRS) and Mammaliicocci (MRM) in Dromedary Camels from Algeria: First Detection of SCCmec-mecC Hybrid in Methicillin-Resistant Mammaliicoccus lentus.</title>
        <authorList>
            <person name="Belhout C."/>
            <person name="Boyen F."/>
            <person name="Vereecke N."/>
            <person name="Theuns S."/>
            <person name="Taibi N."/>
            <person name="Stegger M."/>
            <person name="de la Fe-Rodriguez P.Y."/>
            <person name="Bouayad L."/>
            <person name="Elgroud R."/>
            <person name="Butaye P."/>
        </authorList>
    </citation>
    <scope>NUCLEOTIDE SEQUENCE</scope>
    <source>
        <strain evidence="3">7048</strain>
    </source>
</reference>
<feature type="transmembrane region" description="Helical" evidence="1">
    <location>
        <begin position="20"/>
        <end position="41"/>
    </location>
</feature>
<evidence type="ECO:0000313" key="4">
    <source>
        <dbReference type="Proteomes" id="UP001223261"/>
    </source>
</evidence>
<feature type="domain" description="DUF1648" evidence="2">
    <location>
        <begin position="24"/>
        <end position="70"/>
    </location>
</feature>
<feature type="transmembrane region" description="Helical" evidence="1">
    <location>
        <begin position="141"/>
        <end position="160"/>
    </location>
</feature>
<keyword evidence="1" id="KW-1133">Transmembrane helix</keyword>
<dbReference type="RefSeq" id="WP_107566209.1">
    <property type="nucleotide sequence ID" value="NZ_CP118848.1"/>
</dbReference>
<dbReference type="EMBL" id="CP118848">
    <property type="protein sequence ID" value="WHI59702.1"/>
    <property type="molecule type" value="Genomic_DNA"/>
</dbReference>
<evidence type="ECO:0000259" key="2">
    <source>
        <dbReference type="Pfam" id="PF07853"/>
    </source>
</evidence>
<dbReference type="InterPro" id="IPR012867">
    <property type="entry name" value="DUF1648"/>
</dbReference>
<accession>A0AAX3W3D0</accession>
<protein>
    <submittedName>
        <fullName evidence="3">DUF1648 domain-containing protein</fullName>
    </submittedName>
</protein>
<gene>
    <name evidence="3" type="ORF">PYH69_13455</name>
</gene>
<keyword evidence="1" id="KW-0812">Transmembrane</keyword>
<name>A0AAX3W3D0_MAMLE</name>
<organism evidence="3 4">
    <name type="scientific">Mammaliicoccus lentus</name>
    <name type="common">Staphylococcus lentus</name>
    <dbReference type="NCBI Taxonomy" id="42858"/>
    <lineage>
        <taxon>Bacteria</taxon>
        <taxon>Bacillati</taxon>
        <taxon>Bacillota</taxon>
        <taxon>Bacilli</taxon>
        <taxon>Bacillales</taxon>
        <taxon>Staphylococcaceae</taxon>
        <taxon>Mammaliicoccus</taxon>
    </lineage>
</organism>